<dbReference type="OrthoDB" id="10003345at2759"/>
<feature type="region of interest" description="Disordered" evidence="2">
    <location>
        <begin position="203"/>
        <end position="268"/>
    </location>
</feature>
<feature type="region of interest" description="Disordered" evidence="2">
    <location>
        <begin position="150"/>
        <end position="185"/>
    </location>
</feature>
<name>A0A8T3E757_9TELE</name>
<feature type="compositionally biased region" description="Basic and acidic residues" evidence="2">
    <location>
        <begin position="230"/>
        <end position="243"/>
    </location>
</feature>
<evidence type="ECO:0000256" key="1">
    <source>
        <dbReference type="ARBA" id="ARBA00022999"/>
    </source>
</evidence>
<proteinExistence type="predicted"/>
<evidence type="ECO:0000313" key="3">
    <source>
        <dbReference type="EMBL" id="KAI1902658.1"/>
    </source>
</evidence>
<gene>
    <name evidence="3" type="ORF">AGOR_G00018230</name>
</gene>
<keyword evidence="1" id="KW-0727">SH2 domain</keyword>
<dbReference type="AlphaFoldDB" id="A0A8T3E757"/>
<comment type="caution">
    <text evidence="3">The sequence shown here is derived from an EMBL/GenBank/DDBJ whole genome shotgun (WGS) entry which is preliminary data.</text>
</comment>
<keyword evidence="4" id="KW-1185">Reference proteome</keyword>
<feature type="region of interest" description="Disordered" evidence="2">
    <location>
        <begin position="117"/>
        <end position="136"/>
    </location>
</feature>
<dbReference type="GO" id="GO:0005737">
    <property type="term" value="C:cytoplasm"/>
    <property type="evidence" value="ECO:0007669"/>
    <property type="project" value="TreeGrafter"/>
</dbReference>
<dbReference type="EMBL" id="JAERUA010000002">
    <property type="protein sequence ID" value="KAI1902658.1"/>
    <property type="molecule type" value="Genomic_DNA"/>
</dbReference>
<sequence>MLQQILKDMYIDPDVLEALNEDQKKTLFLKMRQEQVRRWKEREEKMEKEGLHPKPKKAHNKSVSWLLGRDGDVHVCVIGEVDELKPSKFIFPGRGERKGSSLRNNARCQADVLRSNLVNRTPDPAKAGRENLPPTTLKGIQLNLRDNTEDLKSAPHLPPLQVSERQPQSSPAVEPKESDPGKPVADLKASSLCYRSHLSHASTPLNIEKHTPTDPQARRPAQLSVTARLRPQDSQEKQSDKGRGFRVMSASQRVAPEGAGVDGEGEQGLGRGRVAQLMKNFNTPKDTLSPPASTKPPVPTKPAHLQLLASASLSAAANTQHLAVSGVTHWQK</sequence>
<reference evidence="3" key="1">
    <citation type="submission" date="2021-01" db="EMBL/GenBank/DDBJ databases">
        <authorList>
            <person name="Zahm M."/>
            <person name="Roques C."/>
            <person name="Cabau C."/>
            <person name="Klopp C."/>
            <person name="Donnadieu C."/>
            <person name="Jouanno E."/>
            <person name="Lampietro C."/>
            <person name="Louis A."/>
            <person name="Herpin A."/>
            <person name="Echchiki A."/>
            <person name="Berthelot C."/>
            <person name="Parey E."/>
            <person name="Roest-Crollius H."/>
            <person name="Braasch I."/>
            <person name="Postlethwait J."/>
            <person name="Bobe J."/>
            <person name="Montfort J."/>
            <person name="Bouchez O."/>
            <person name="Begum T."/>
            <person name="Mejri S."/>
            <person name="Adams A."/>
            <person name="Chen W.-J."/>
            <person name="Guiguen Y."/>
        </authorList>
    </citation>
    <scope>NUCLEOTIDE SEQUENCE</scope>
    <source>
        <tissue evidence="3">Blood</tissue>
    </source>
</reference>
<dbReference type="PANTHER" id="PTHR14388:SF5">
    <property type="entry name" value="SH2 DOMAIN-CONTAINING PROTEIN 4A"/>
    <property type="match status" value="1"/>
</dbReference>
<dbReference type="PANTHER" id="PTHR14388">
    <property type="entry name" value="T CELL-SPECIFIC ADAPTER PROTEIN TSAD"/>
    <property type="match status" value="1"/>
</dbReference>
<dbReference type="Proteomes" id="UP000829720">
    <property type="component" value="Unassembled WGS sequence"/>
</dbReference>
<protein>
    <submittedName>
        <fullName evidence="3">Uncharacterized protein</fullName>
    </submittedName>
</protein>
<organism evidence="3 4">
    <name type="scientific">Albula goreensis</name>
    <dbReference type="NCBI Taxonomy" id="1534307"/>
    <lineage>
        <taxon>Eukaryota</taxon>
        <taxon>Metazoa</taxon>
        <taxon>Chordata</taxon>
        <taxon>Craniata</taxon>
        <taxon>Vertebrata</taxon>
        <taxon>Euteleostomi</taxon>
        <taxon>Actinopterygii</taxon>
        <taxon>Neopterygii</taxon>
        <taxon>Teleostei</taxon>
        <taxon>Albuliformes</taxon>
        <taxon>Albulidae</taxon>
        <taxon>Albula</taxon>
    </lineage>
</organism>
<evidence type="ECO:0000313" key="4">
    <source>
        <dbReference type="Proteomes" id="UP000829720"/>
    </source>
</evidence>
<accession>A0A8T3E757</accession>
<evidence type="ECO:0000256" key="2">
    <source>
        <dbReference type="SAM" id="MobiDB-lite"/>
    </source>
</evidence>